<protein>
    <recommendedName>
        <fullName evidence="3">Lipoprotein</fullName>
    </recommendedName>
</protein>
<reference evidence="1 2" key="1">
    <citation type="journal article" date="2015" name="BMC Genomics">
        <title>Genome mining reveals unlocked bioactive potential of marine Gram-negative bacteria.</title>
        <authorList>
            <person name="Machado H."/>
            <person name="Sonnenschein E.C."/>
            <person name="Melchiorsen J."/>
            <person name="Gram L."/>
        </authorList>
    </citation>
    <scope>NUCLEOTIDE SEQUENCE [LARGE SCALE GENOMIC DNA]</scope>
    <source>
        <strain evidence="1 2">S2471</strain>
    </source>
</reference>
<name>A0A0F4QFN8_9GAMM</name>
<dbReference type="PROSITE" id="PS51257">
    <property type="entry name" value="PROKAR_LIPOPROTEIN"/>
    <property type="match status" value="1"/>
</dbReference>
<dbReference type="Proteomes" id="UP000033452">
    <property type="component" value="Unassembled WGS sequence"/>
</dbReference>
<proteinExistence type="predicted"/>
<dbReference type="RefSeq" id="WP_046007233.1">
    <property type="nucleotide sequence ID" value="NZ_JXYA01000070.1"/>
</dbReference>
<organism evidence="1 2">
    <name type="scientific">Pseudoalteromonas rubra</name>
    <dbReference type="NCBI Taxonomy" id="43658"/>
    <lineage>
        <taxon>Bacteria</taxon>
        <taxon>Pseudomonadati</taxon>
        <taxon>Pseudomonadota</taxon>
        <taxon>Gammaproteobacteria</taxon>
        <taxon>Alteromonadales</taxon>
        <taxon>Pseudoalteromonadaceae</taxon>
        <taxon>Pseudoalteromonas</taxon>
    </lineage>
</organism>
<sequence length="266" mass="29949">MKKTLLIAAFMLTGCESKDSSTVEQSEFTFSQVTLTLERNFERNYEGEISDHIRGHVRLADNTGTPIELTGQDNVTLSGPHSIVIKGQNTAKDIEEPYCCFLNWSSESQSISDTQSWQLNINRGRKPIDSYPVSFPQFATITYPATQADYDTFAYSGSDVVISWDPNSVNLPDSFTYRIKTLKEGEKCDAKQDSVVDWEVEIAPDDFQPNKQLTIPAKYLSLCPSPIQIEVDLSYNETKTVTSSIYNKSTQINTSSHVRVRLTEQE</sequence>
<dbReference type="PATRIC" id="fig|43658.5.peg.4780"/>
<accession>A0A0F4QFN8</accession>
<evidence type="ECO:0008006" key="3">
    <source>
        <dbReference type="Google" id="ProtNLM"/>
    </source>
</evidence>
<gene>
    <name evidence="1" type="ORF">TW77_22630</name>
</gene>
<evidence type="ECO:0000313" key="1">
    <source>
        <dbReference type="EMBL" id="KJZ05502.1"/>
    </source>
</evidence>
<evidence type="ECO:0000313" key="2">
    <source>
        <dbReference type="Proteomes" id="UP000033452"/>
    </source>
</evidence>
<dbReference type="EMBL" id="JXYA01000070">
    <property type="protein sequence ID" value="KJZ05502.1"/>
    <property type="molecule type" value="Genomic_DNA"/>
</dbReference>
<dbReference type="OrthoDB" id="6303481at2"/>
<comment type="caution">
    <text evidence="1">The sequence shown here is derived from an EMBL/GenBank/DDBJ whole genome shotgun (WGS) entry which is preliminary data.</text>
</comment>
<dbReference type="AlphaFoldDB" id="A0A0F4QFN8"/>
<keyword evidence="2" id="KW-1185">Reference proteome</keyword>